<name>A0AA37W0E8_9GAMM</name>
<evidence type="ECO:0000313" key="3">
    <source>
        <dbReference type="Proteomes" id="UP001161422"/>
    </source>
</evidence>
<protein>
    <submittedName>
        <fullName evidence="2">Membrane protein</fullName>
    </submittedName>
</protein>
<keyword evidence="1" id="KW-0732">Signal</keyword>
<dbReference type="AlphaFoldDB" id="A0AA37W0E8"/>
<reference evidence="2" key="2">
    <citation type="submission" date="2023-01" db="EMBL/GenBank/DDBJ databases">
        <title>Draft genome sequence of Paraferrimonas sedimenticola strain NBRC 101628.</title>
        <authorList>
            <person name="Sun Q."/>
            <person name="Mori K."/>
        </authorList>
    </citation>
    <scope>NUCLEOTIDE SEQUENCE</scope>
    <source>
        <strain evidence="2">NBRC 101628</strain>
    </source>
</reference>
<dbReference type="Proteomes" id="UP001161422">
    <property type="component" value="Unassembled WGS sequence"/>
</dbReference>
<feature type="chain" id="PRO_5041409757" evidence="1">
    <location>
        <begin position="22"/>
        <end position="693"/>
    </location>
</feature>
<organism evidence="2 3">
    <name type="scientific">Paraferrimonas sedimenticola</name>
    <dbReference type="NCBI Taxonomy" id="375674"/>
    <lineage>
        <taxon>Bacteria</taxon>
        <taxon>Pseudomonadati</taxon>
        <taxon>Pseudomonadota</taxon>
        <taxon>Gammaproteobacteria</taxon>
        <taxon>Alteromonadales</taxon>
        <taxon>Ferrimonadaceae</taxon>
        <taxon>Paraferrimonas</taxon>
    </lineage>
</organism>
<dbReference type="EMBL" id="BSNC01000004">
    <property type="protein sequence ID" value="GLP96220.1"/>
    <property type="molecule type" value="Genomic_DNA"/>
</dbReference>
<gene>
    <name evidence="2" type="primary">mtrB_2</name>
    <name evidence="2" type="ORF">GCM10007895_15260</name>
</gene>
<keyword evidence="3" id="KW-1185">Reference proteome</keyword>
<dbReference type="RefSeq" id="WP_095505337.1">
    <property type="nucleotide sequence ID" value="NZ_BSNC01000004.1"/>
</dbReference>
<accession>A0AA37W0E8</accession>
<dbReference type="InterPro" id="IPR020016">
    <property type="entry name" value="Decahaem-assoc_OM_MtrB/PioB"/>
</dbReference>
<dbReference type="NCBIfam" id="TIGR03509">
    <property type="entry name" value="OMP_MtrB_PioB"/>
    <property type="match status" value="1"/>
</dbReference>
<feature type="signal peptide" evidence="1">
    <location>
        <begin position="1"/>
        <end position="21"/>
    </location>
</feature>
<evidence type="ECO:0000313" key="2">
    <source>
        <dbReference type="EMBL" id="GLP96220.1"/>
    </source>
</evidence>
<evidence type="ECO:0000256" key="1">
    <source>
        <dbReference type="SAM" id="SignalP"/>
    </source>
</evidence>
<reference evidence="2" key="1">
    <citation type="journal article" date="2014" name="Int. J. Syst. Evol. Microbiol.">
        <title>Complete genome sequence of Corynebacterium casei LMG S-19264T (=DSM 44701T), isolated from a smear-ripened cheese.</title>
        <authorList>
            <consortium name="US DOE Joint Genome Institute (JGI-PGF)"/>
            <person name="Walter F."/>
            <person name="Albersmeier A."/>
            <person name="Kalinowski J."/>
            <person name="Ruckert C."/>
        </authorList>
    </citation>
    <scope>NUCLEOTIDE SEQUENCE</scope>
    <source>
        <strain evidence="2">NBRC 101628</strain>
    </source>
</reference>
<sequence length="693" mass="77154">MKFKLNLITLALLTQSGVALADFNLNKANTESVKFDKWECKACTSDKDIRGDVSLGIGNHNTDDVRSANAFGVKDGAFGRLDADVRYSKGKNTAAFEARELGTERGDAALRAGRKGTANVELGIRQIVTYETDKALTPYRGVGSNSLTLPDNWVAAGSTQGMTELNNSLQPVTLKLKRQKGFIGAAVEGEKLWSAYVDYSREEKKGLKTLSGAFFNQSMMLASPVDYTTDLLEAGIRLQGANWYAALAYNGSRFNNGNAQLNWSNAFSPTFGGQTQGTVALDPDNQAHTISLMGKVTLGRTHLSGRVNHTKMTQNQSYVTTNYRFDVPTQSLDGKVDLTQANLKLAARVSRDVRFHAAYDYSNRDNKTSSLPYDQISIDNVNGRVALNKQYDIKTQKFKIGTDVRMAQGLKGELGYDFRRDDRSNQEREQTDEHTLWGKIRLNRFSAFDAWIRGGYSERDGSVYQASAHTSRENNALLRKYYLADRNRSFSEVRAAYTPVAAFSIDAGYRYAYDDYKGTLIGLTEAQDKYFDVNANMSASNGFTAHAFYADQEILSEQAGSASYNLPTWNSEVKDKIKSYGAGIAKNNLFDDAMTLGLDYTFNDSKSDTVVVNARPSSYGDYFSRVHNLNAYAGFQVSEQAALRLDYKLERYKDTNFANAGTTPSTIWNVVTYGDQRHDYTAHLIMLSLRYRM</sequence>
<dbReference type="Pfam" id="PF11854">
    <property type="entry name" value="MtrB_PioB"/>
    <property type="match status" value="1"/>
</dbReference>
<comment type="caution">
    <text evidence="2">The sequence shown here is derived from an EMBL/GenBank/DDBJ whole genome shotgun (WGS) entry which is preliminary data.</text>
</comment>
<proteinExistence type="predicted"/>